<name>A0AAW2ZHE0_9EUKA</name>
<comment type="caution">
    <text evidence="1">The sequence shown here is derived from an EMBL/GenBank/DDBJ whole genome shotgun (WGS) entry which is preliminary data.</text>
</comment>
<protein>
    <submittedName>
        <fullName evidence="1">Large subunit rRNA methyltransferase J</fullName>
    </submittedName>
</protein>
<evidence type="ECO:0000313" key="2">
    <source>
        <dbReference type="Proteomes" id="UP001431209"/>
    </source>
</evidence>
<accession>A0AAW2ZHE0</accession>
<organism evidence="1 2">
    <name type="scientific">Acrasis kona</name>
    <dbReference type="NCBI Taxonomy" id="1008807"/>
    <lineage>
        <taxon>Eukaryota</taxon>
        <taxon>Discoba</taxon>
        <taxon>Heterolobosea</taxon>
        <taxon>Tetramitia</taxon>
        <taxon>Eutetramitia</taxon>
        <taxon>Acrasidae</taxon>
        <taxon>Acrasis</taxon>
    </lineage>
</organism>
<dbReference type="AlphaFoldDB" id="A0AAW2ZHE0"/>
<dbReference type="Gene3D" id="3.40.50.150">
    <property type="entry name" value="Vaccinia Virus protein VP39"/>
    <property type="match status" value="1"/>
</dbReference>
<dbReference type="GO" id="GO:0032259">
    <property type="term" value="P:methylation"/>
    <property type="evidence" value="ECO:0007669"/>
    <property type="project" value="UniProtKB-KW"/>
</dbReference>
<dbReference type="InterPro" id="IPR029063">
    <property type="entry name" value="SAM-dependent_MTases_sf"/>
</dbReference>
<keyword evidence="1" id="KW-0489">Methyltransferase</keyword>
<dbReference type="EMBL" id="JAOPGA020001545">
    <property type="protein sequence ID" value="KAL0489317.1"/>
    <property type="molecule type" value="Genomic_DNA"/>
</dbReference>
<evidence type="ECO:0000313" key="1">
    <source>
        <dbReference type="EMBL" id="KAL0489317.1"/>
    </source>
</evidence>
<keyword evidence="2" id="KW-1185">Reference proteome</keyword>
<dbReference type="SUPFAM" id="SSF53335">
    <property type="entry name" value="S-adenosyl-L-methionine-dependent methyltransferases"/>
    <property type="match status" value="1"/>
</dbReference>
<sequence length="241" mass="27833">MEQPNIQTNNVGNMGDIIKHSLIVQIMKKLIEFKPKTFVYVDLHTYLFHSKCDLVRFESETKKLSDIDDYISIEQSHLEETGFYLCSSGIATHFLREVEDSYCILSEQNPQTKVQLESQLSQYTRVPHYIMNHSTELPQRLRALPPSSTLFVLIDPFKLTLEDWSVQMATITECVKSSPDVKAVIEVFDYDEIDSDALWSKFSIDSVFKMVRSYQHKKYHLAVFATHNIADSISQAVQVKL</sequence>
<reference evidence="1 2" key="1">
    <citation type="submission" date="2024-03" db="EMBL/GenBank/DDBJ databases">
        <title>The Acrasis kona genome and developmental transcriptomes reveal deep origins of eukaryotic multicellular pathways.</title>
        <authorList>
            <person name="Sheikh S."/>
            <person name="Fu C.-J."/>
            <person name="Brown M.W."/>
            <person name="Baldauf S.L."/>
        </authorList>
    </citation>
    <scope>NUCLEOTIDE SEQUENCE [LARGE SCALE GENOMIC DNA]</scope>
    <source>
        <strain evidence="1 2">ATCC MYA-3509</strain>
    </source>
</reference>
<dbReference type="GO" id="GO:0008168">
    <property type="term" value="F:methyltransferase activity"/>
    <property type="evidence" value="ECO:0007669"/>
    <property type="project" value="UniProtKB-KW"/>
</dbReference>
<dbReference type="Proteomes" id="UP001431209">
    <property type="component" value="Unassembled WGS sequence"/>
</dbReference>
<proteinExistence type="predicted"/>
<keyword evidence="1" id="KW-0808">Transferase</keyword>
<gene>
    <name evidence="1" type="ORF">AKO1_010641</name>
</gene>